<evidence type="ECO:0000313" key="5">
    <source>
        <dbReference type="EMBL" id="GAW80179.1"/>
    </source>
</evidence>
<protein>
    <recommendedName>
        <fullName evidence="4">NAA35-like N-terminal domain-containing protein</fullName>
    </recommendedName>
</protein>
<feature type="domain" description="NAA35-like N-terminal" evidence="4">
    <location>
        <begin position="29"/>
        <end position="116"/>
    </location>
</feature>
<dbReference type="PANTHER" id="PTHR21373">
    <property type="entry name" value="GLUCOSE REPRESSIBLE PROTEIN MAK10"/>
    <property type="match status" value="1"/>
</dbReference>
<reference evidence="6" key="1">
    <citation type="submission" date="2017-04" db="EMBL/GenBank/DDBJ databases">
        <title>Plasmodium gonderi genome.</title>
        <authorList>
            <person name="Arisue N."/>
            <person name="Honma H."/>
            <person name="Kawai S."/>
            <person name="Tougan T."/>
            <person name="Tanabe K."/>
            <person name="Horii T."/>
        </authorList>
    </citation>
    <scope>NUCLEOTIDE SEQUENCE [LARGE SCALE GENOMIC DNA]</scope>
    <source>
        <strain evidence="6">ATCC 30045</strain>
    </source>
</reference>
<dbReference type="Proteomes" id="UP000195521">
    <property type="component" value="Unassembled WGS sequence"/>
</dbReference>
<dbReference type="GO" id="GO:0031417">
    <property type="term" value="C:NatC complex"/>
    <property type="evidence" value="ECO:0007669"/>
    <property type="project" value="InterPro"/>
</dbReference>
<dbReference type="InterPro" id="IPR007244">
    <property type="entry name" value="Naa35_N"/>
</dbReference>
<dbReference type="RefSeq" id="XP_028542768.1">
    <property type="nucleotide sequence ID" value="XM_028686967.1"/>
</dbReference>
<gene>
    <name evidence="5" type="ORF">PGO_070940</name>
</gene>
<keyword evidence="3" id="KW-1133">Transmembrane helix</keyword>
<sequence>MKTQEEYLNISDLLHMNVKELNDEDEIRVRDFSYEKYICSLEMGDKKLDVGIKPEKRINIKECEDKKYITQDINLHDMIIIMDNLLLQQVKLLLGNHPFLTVLSCYFIHNSKVINCDENPYFFEKIFYKWIKSFCSDSTYMNIFENDNKEFMKFVKANDLEGNVETSAKRHILDMENGNITTSTHGNTNDLMEDTYISHQINTAKVSNHCDKLNEKDVMFDDEFLNKNMFSFFQLFLIFYSSTSEVIDHVVTSNSLLHRDDYKCGLLKIKDSLIHHCRERRRYVLKNLFLVKRYFLKFLKKYEFTHVKGKERKSMNKDTSQSVDQVGGKIGGNSGKLISYVFKRIKFVIYLNSIINEVIFESREMNPASVIDNCKELLQCILNIKKEVDSECVKRDKVIMKKYFNKYLLMHKLNNVSKHITKMSIHECYSFYQNITLDIEYIAKYFQLINAKSSFIDIKNMLHYIKYYSASRNVLIKSISRVYLQQILENAKENFINLEKELLFMEQTKVKYFIQNYEINTHQDSCHNSCNGSLHGAHTTGSSNENGGKNEPFEKRENPLYDSIISNSATKDELMNSALVDGELSDCQWGDYDEHPNVGHYYSMFLNTYRKEETCEVASDVASGVVSIKILNKEFLKNVRKNVFITFFLHLFFNESYVILEDVYKENTTFYVKSIIFNDLRYFGFSTPLIILLRNFFLIPDTFFIAMEHIYHLDKGLNFQNEEEYKNILENTFPPWVLKKLACELRLSFPCLINYLEKENSLGKLFTELEQFIANWGGKKGYVEIAQGGFPLLDNSNHLDSRNRQRSSNGSVDVHGSEKAGSGDEQIEQSSPEYVTKRRMNLLILCKVFHLFIEYLEIVLKKILKFSFLLAPREHSKLSTFHMDMCVLYTLMKILTYYFRLYNMNKEIESVENYFNCILHTVLIDYNCLSLYTNMQTDQEYAFTYYAMSLCCKELSAILQRGIKLSCDKNRNKLIYSLFYYILYLYSDFLMIYFIYISYTNINSECLEEDSFDMKYKVWNFCYPDVSKIDFYNFQKNKAILINLLLTKNLKISLSENGKINIGVKKKIKNISQVKDNFFNSKKLIDKYSNLLNDKNYINHSFRIFGKTTSDLDINTYLKSCINEIAKLIKDAFSYKQENIGLLCIFLKSYEHNLLRSYKNIPPFCVENISIFLNPDYQVVNGHSYFLSVEEKKKKKKT</sequence>
<keyword evidence="6" id="KW-1185">Reference proteome</keyword>
<organism evidence="5 6">
    <name type="scientific">Plasmodium gonderi</name>
    <dbReference type="NCBI Taxonomy" id="77519"/>
    <lineage>
        <taxon>Eukaryota</taxon>
        <taxon>Sar</taxon>
        <taxon>Alveolata</taxon>
        <taxon>Apicomplexa</taxon>
        <taxon>Aconoidasida</taxon>
        <taxon>Haemosporida</taxon>
        <taxon>Plasmodiidae</taxon>
        <taxon>Plasmodium</taxon>
        <taxon>Plasmodium (Plasmodium)</taxon>
    </lineage>
</organism>
<evidence type="ECO:0000256" key="1">
    <source>
        <dbReference type="SAM" id="Coils"/>
    </source>
</evidence>
<dbReference type="PANTHER" id="PTHR21373:SF0">
    <property type="entry name" value="N-ALPHA-ACETYLTRANSFERASE 35, NATC AUXILIARY SUBUNIT"/>
    <property type="match status" value="1"/>
</dbReference>
<comment type="caution">
    <text evidence="5">The sequence shown here is derived from an EMBL/GenBank/DDBJ whole genome shotgun (WGS) entry which is preliminary data.</text>
</comment>
<accession>A0A1Y1JCD2</accession>
<keyword evidence="3" id="KW-0472">Membrane</keyword>
<proteinExistence type="predicted"/>
<name>A0A1Y1JCD2_PLAGO</name>
<dbReference type="EMBL" id="BDQF01000008">
    <property type="protein sequence ID" value="GAW80179.1"/>
    <property type="molecule type" value="Genomic_DNA"/>
</dbReference>
<keyword evidence="3" id="KW-0812">Transmembrane</keyword>
<evidence type="ECO:0000259" key="4">
    <source>
        <dbReference type="Pfam" id="PF04112"/>
    </source>
</evidence>
<evidence type="ECO:0000256" key="2">
    <source>
        <dbReference type="SAM" id="MobiDB-lite"/>
    </source>
</evidence>
<feature type="coiled-coil region" evidence="1">
    <location>
        <begin position="481"/>
        <end position="508"/>
    </location>
</feature>
<dbReference type="InterPro" id="IPR057983">
    <property type="entry name" value="NAA35-like_N"/>
</dbReference>
<dbReference type="Pfam" id="PF04112">
    <property type="entry name" value="Mak10"/>
    <property type="match status" value="1"/>
</dbReference>
<dbReference type="OrthoDB" id="376025at2759"/>
<evidence type="ECO:0000313" key="6">
    <source>
        <dbReference type="Proteomes" id="UP000195521"/>
    </source>
</evidence>
<feature type="region of interest" description="Disordered" evidence="2">
    <location>
        <begin position="801"/>
        <end position="831"/>
    </location>
</feature>
<dbReference type="GeneID" id="39746892"/>
<dbReference type="OMA" id="DFLMIYF"/>
<keyword evidence="1" id="KW-0175">Coiled coil</keyword>
<dbReference type="AlphaFoldDB" id="A0A1Y1JCD2"/>
<evidence type="ECO:0000256" key="3">
    <source>
        <dbReference type="SAM" id="Phobius"/>
    </source>
</evidence>
<feature type="transmembrane region" description="Helical" evidence="3">
    <location>
        <begin position="978"/>
        <end position="999"/>
    </location>
</feature>